<reference evidence="5 6" key="2">
    <citation type="journal article" date="2009" name="Proc. Natl. Acad. Sci. U.S.A.">
        <title>On the chimeric nature, thermophilic origin, and phylogenetic placement of the Thermotogales.</title>
        <authorList>
            <person name="Zhaxybayeva O."/>
            <person name="Swithers K.S."/>
            <person name="Lapierre P."/>
            <person name="Fournier G.P."/>
            <person name="Bickhart D.M."/>
            <person name="DeBoy R.T."/>
            <person name="Nelson K.E."/>
            <person name="Nesbo C.L."/>
            <person name="Doolittle W.F."/>
            <person name="Gogarten J.P."/>
            <person name="Noll K.M."/>
        </authorList>
    </citation>
    <scope>NUCLEOTIDE SEQUENCE [LARGE SCALE GENOMIC DNA]</scope>
    <source>
        <strain evidence="6">ATCC 35602 / DSM 5306 / Rt17-B1</strain>
    </source>
</reference>
<dbReference type="HOGENOM" id="CLU_045647_5_3_0"/>
<dbReference type="InterPro" id="IPR036388">
    <property type="entry name" value="WH-like_DNA-bd_sf"/>
</dbReference>
<keyword evidence="3" id="KW-0159">Chromosome partition</keyword>
<keyword evidence="4" id="KW-0131">Cell cycle</keyword>
<dbReference type="OrthoDB" id="45180at2"/>
<keyword evidence="6" id="KW-1185">Reference proteome</keyword>
<accession>A7HN23</accession>
<organism evidence="5 6">
    <name type="scientific">Fervidobacterium nodosum (strain ATCC 35602 / DSM 5306 / Rt17-B1)</name>
    <dbReference type="NCBI Taxonomy" id="381764"/>
    <lineage>
        <taxon>Bacteria</taxon>
        <taxon>Thermotogati</taxon>
        <taxon>Thermotogota</taxon>
        <taxon>Thermotogae</taxon>
        <taxon>Thermotogales</taxon>
        <taxon>Fervidobacteriaceae</taxon>
        <taxon>Fervidobacterium</taxon>
    </lineage>
</organism>
<proteinExistence type="predicted"/>
<name>A7HN23_FERNB</name>
<dbReference type="eggNOG" id="COG1386">
    <property type="taxonomic scope" value="Bacteria"/>
</dbReference>
<dbReference type="RefSeq" id="WP_011994611.1">
    <property type="nucleotide sequence ID" value="NC_009718.1"/>
</dbReference>
<dbReference type="SUPFAM" id="SSF46785">
    <property type="entry name" value="Winged helix' DNA-binding domain"/>
    <property type="match status" value="2"/>
</dbReference>
<dbReference type="PANTHER" id="PTHR34298:SF2">
    <property type="entry name" value="SEGREGATION AND CONDENSATION PROTEIN B"/>
    <property type="match status" value="1"/>
</dbReference>
<dbReference type="GO" id="GO:0051301">
    <property type="term" value="P:cell division"/>
    <property type="evidence" value="ECO:0007669"/>
    <property type="project" value="UniProtKB-KW"/>
</dbReference>
<dbReference type="EMBL" id="CP000771">
    <property type="protein sequence ID" value="ABS61306.1"/>
    <property type="molecule type" value="Genomic_DNA"/>
</dbReference>
<keyword evidence="2" id="KW-0132">Cell division</keyword>
<protein>
    <submittedName>
        <fullName evidence="5">Putative transcriptional regulator</fullName>
    </submittedName>
</protein>
<evidence type="ECO:0000256" key="3">
    <source>
        <dbReference type="ARBA" id="ARBA00022829"/>
    </source>
</evidence>
<dbReference type="Pfam" id="PF04079">
    <property type="entry name" value="SMC_ScpB"/>
    <property type="match status" value="1"/>
</dbReference>
<dbReference type="Gene3D" id="1.10.10.10">
    <property type="entry name" value="Winged helix-like DNA-binding domain superfamily/Winged helix DNA-binding domain"/>
    <property type="match status" value="2"/>
</dbReference>
<dbReference type="AlphaFoldDB" id="A7HN23"/>
<gene>
    <name evidence="5" type="ordered locus">Fnod_1463</name>
</gene>
<evidence type="ECO:0000313" key="5">
    <source>
        <dbReference type="EMBL" id="ABS61306.1"/>
    </source>
</evidence>
<dbReference type="InterPro" id="IPR036390">
    <property type="entry name" value="WH_DNA-bd_sf"/>
</dbReference>
<sequence length="193" mass="22022">MSQYNTKTKKALIESIIFASRGISKENISTLTEIPLEEIELLINEIKEDYSSENHGIELREIEGYLRFYTKPQFSSIVSKVAKRRYLGSLSSSQLEIAIFLAVRKQATKLEIDSMRGKDSTNIIKQLLASGVIKRRKSGRTFIYSLTETFKDESMIEELVRQAGGASFESIAQNIFEPEEQINTNNKQENKEN</sequence>
<evidence type="ECO:0000256" key="1">
    <source>
        <dbReference type="ARBA" id="ARBA00022490"/>
    </source>
</evidence>
<dbReference type="KEGG" id="fno:Fnod_1463"/>
<dbReference type="Proteomes" id="UP000002415">
    <property type="component" value="Chromosome"/>
</dbReference>
<dbReference type="InterPro" id="IPR005234">
    <property type="entry name" value="ScpB_csome_segregation"/>
</dbReference>
<evidence type="ECO:0000256" key="2">
    <source>
        <dbReference type="ARBA" id="ARBA00022618"/>
    </source>
</evidence>
<dbReference type="GO" id="GO:0051304">
    <property type="term" value="P:chromosome separation"/>
    <property type="evidence" value="ECO:0007669"/>
    <property type="project" value="InterPro"/>
</dbReference>
<dbReference type="PANTHER" id="PTHR34298">
    <property type="entry name" value="SEGREGATION AND CONDENSATION PROTEIN B"/>
    <property type="match status" value="1"/>
</dbReference>
<keyword evidence="1" id="KW-0963">Cytoplasm</keyword>
<evidence type="ECO:0000256" key="4">
    <source>
        <dbReference type="ARBA" id="ARBA00023306"/>
    </source>
</evidence>
<evidence type="ECO:0000313" key="6">
    <source>
        <dbReference type="Proteomes" id="UP000002415"/>
    </source>
</evidence>
<reference evidence="5 6" key="1">
    <citation type="submission" date="2007-07" db="EMBL/GenBank/DDBJ databases">
        <title>Complete sequence of Fervidobacterium nodosum Rt17-B1.</title>
        <authorList>
            <consortium name="US DOE Joint Genome Institute"/>
            <person name="Copeland A."/>
            <person name="Lucas S."/>
            <person name="Lapidus A."/>
            <person name="Barry K."/>
            <person name="Glavina del Rio T."/>
            <person name="Dalin E."/>
            <person name="Tice H."/>
            <person name="Pitluck S."/>
            <person name="Saunders E."/>
            <person name="Brettin T."/>
            <person name="Bruce D."/>
            <person name="Detter J.C."/>
            <person name="Han C."/>
            <person name="Schmutz J."/>
            <person name="Larimer F."/>
            <person name="Land M."/>
            <person name="Hauser L."/>
            <person name="Kyrpides N."/>
            <person name="Mikhailova N."/>
            <person name="Nelson K."/>
            <person name="Gogarten J.P."/>
            <person name="Noll K."/>
            <person name="Richardson P."/>
        </authorList>
    </citation>
    <scope>NUCLEOTIDE SEQUENCE [LARGE SCALE GENOMIC DNA]</scope>
    <source>
        <strain evidence="6">ATCC 35602 / DSM 5306 / Rt17-B1</strain>
    </source>
</reference>
<dbReference type="STRING" id="381764.Fnod_1463"/>